<evidence type="ECO:0000313" key="2">
    <source>
        <dbReference type="EMBL" id="PIL43709.1"/>
    </source>
</evidence>
<dbReference type="Gene3D" id="3.40.630.30">
    <property type="match status" value="1"/>
</dbReference>
<comment type="caution">
    <text evidence="2">The sequence shown here is derived from an EMBL/GenBank/DDBJ whole genome shotgun (WGS) entry which is preliminary data.</text>
</comment>
<keyword evidence="2" id="KW-0808">Transferase</keyword>
<name>A0A2G8TCK9_9BURK</name>
<dbReference type="Pfam" id="PF00583">
    <property type="entry name" value="Acetyltransf_1"/>
    <property type="match status" value="1"/>
</dbReference>
<dbReference type="AlphaFoldDB" id="A0A2G8TCK9"/>
<dbReference type="PANTHER" id="PTHR13355">
    <property type="entry name" value="GLUCOSAMINE 6-PHOSPHATE N-ACETYLTRANSFERASE"/>
    <property type="match status" value="1"/>
</dbReference>
<dbReference type="InterPro" id="IPR000182">
    <property type="entry name" value="GNAT_dom"/>
</dbReference>
<keyword evidence="3" id="KW-1185">Reference proteome</keyword>
<dbReference type="InterPro" id="IPR039143">
    <property type="entry name" value="GNPNAT1-like"/>
</dbReference>
<protein>
    <submittedName>
        <fullName evidence="2">GNAT family N-acetyltransferase</fullName>
    </submittedName>
</protein>
<dbReference type="PANTHER" id="PTHR13355:SF23">
    <property type="entry name" value="FAMILY N-ACETYLTRANSFERASE, PUTATIVE (AFU_ORTHOLOGUE AFUA_3G00870)-RELATED"/>
    <property type="match status" value="1"/>
</dbReference>
<gene>
    <name evidence="2" type="ORF">CR105_18025</name>
</gene>
<organism evidence="2 3">
    <name type="scientific">Massilia eurypsychrophila</name>
    <dbReference type="NCBI Taxonomy" id="1485217"/>
    <lineage>
        <taxon>Bacteria</taxon>
        <taxon>Pseudomonadati</taxon>
        <taxon>Pseudomonadota</taxon>
        <taxon>Betaproteobacteria</taxon>
        <taxon>Burkholderiales</taxon>
        <taxon>Oxalobacteraceae</taxon>
        <taxon>Telluria group</taxon>
        <taxon>Massilia</taxon>
    </lineage>
</organism>
<accession>A0A2G8TCK9</accession>
<dbReference type="OrthoDB" id="9775804at2"/>
<dbReference type="PROSITE" id="PS51186">
    <property type="entry name" value="GNAT"/>
    <property type="match status" value="1"/>
</dbReference>
<dbReference type="EMBL" id="PDOC01000012">
    <property type="protein sequence ID" value="PIL43709.1"/>
    <property type="molecule type" value="Genomic_DNA"/>
</dbReference>
<evidence type="ECO:0000313" key="3">
    <source>
        <dbReference type="Proteomes" id="UP000230390"/>
    </source>
</evidence>
<evidence type="ECO:0000259" key="1">
    <source>
        <dbReference type="PROSITE" id="PS51186"/>
    </source>
</evidence>
<dbReference type="GO" id="GO:0008080">
    <property type="term" value="F:N-acetyltransferase activity"/>
    <property type="evidence" value="ECO:0007669"/>
    <property type="project" value="TreeGrafter"/>
</dbReference>
<feature type="domain" description="N-acetyltransferase" evidence="1">
    <location>
        <begin position="1"/>
        <end position="115"/>
    </location>
</feature>
<dbReference type="Proteomes" id="UP000230390">
    <property type="component" value="Unassembled WGS sequence"/>
</dbReference>
<dbReference type="SUPFAM" id="SSF55729">
    <property type="entry name" value="Acyl-CoA N-acyltransferases (Nat)"/>
    <property type="match status" value="1"/>
</dbReference>
<dbReference type="InterPro" id="IPR016181">
    <property type="entry name" value="Acyl_CoA_acyltransferase"/>
</dbReference>
<sequence length="126" mass="13504">MGNKPPAELNIAFGNSMFVCFVHDGAALVGVGRALADGVYVAYLGDIAVLASHRGIGLGKQIVAELLRLCAGHKKVILYSVPGSEEFYEKFGFRRMLTAMAIFQNQDAAMERGYVEPGPAHHPIGV</sequence>
<reference evidence="2 3" key="1">
    <citation type="submission" date="2017-10" db="EMBL/GenBank/DDBJ databases">
        <title>Massilia psychrophilum sp. nov., a novel purple-pigmented bacterium isolated from Tianshan glacier, Xinjiang Municipality, China.</title>
        <authorList>
            <person name="Wang H."/>
        </authorList>
    </citation>
    <scope>NUCLEOTIDE SEQUENCE [LARGE SCALE GENOMIC DNA]</scope>
    <source>
        <strain evidence="2 3">JCM 30074</strain>
    </source>
</reference>
<proteinExistence type="predicted"/>